<evidence type="ECO:0000313" key="3">
    <source>
        <dbReference type="Proteomes" id="UP001180020"/>
    </source>
</evidence>
<reference evidence="2" key="1">
    <citation type="journal article" date="2023" name="Nat. Commun.">
        <title>Diploid and tetraploid genomes of Acorus and the evolution of monocots.</title>
        <authorList>
            <person name="Ma L."/>
            <person name="Liu K.W."/>
            <person name="Li Z."/>
            <person name="Hsiao Y.Y."/>
            <person name="Qi Y."/>
            <person name="Fu T."/>
            <person name="Tang G.D."/>
            <person name="Zhang D."/>
            <person name="Sun W.H."/>
            <person name="Liu D.K."/>
            <person name="Li Y."/>
            <person name="Chen G.Z."/>
            <person name="Liu X.D."/>
            <person name="Liao X.Y."/>
            <person name="Jiang Y.T."/>
            <person name="Yu X."/>
            <person name="Hao Y."/>
            <person name="Huang J."/>
            <person name="Zhao X.W."/>
            <person name="Ke S."/>
            <person name="Chen Y.Y."/>
            <person name="Wu W.L."/>
            <person name="Hsu J.L."/>
            <person name="Lin Y.F."/>
            <person name="Huang M.D."/>
            <person name="Li C.Y."/>
            <person name="Huang L."/>
            <person name="Wang Z.W."/>
            <person name="Zhao X."/>
            <person name="Zhong W.Y."/>
            <person name="Peng D.H."/>
            <person name="Ahmad S."/>
            <person name="Lan S."/>
            <person name="Zhang J.S."/>
            <person name="Tsai W.C."/>
            <person name="Van de Peer Y."/>
            <person name="Liu Z.J."/>
        </authorList>
    </citation>
    <scope>NUCLEOTIDE SEQUENCE</scope>
    <source>
        <strain evidence="2">CP</strain>
    </source>
</reference>
<gene>
    <name evidence="2" type="ORF">QJS10_CPB12g01839</name>
</gene>
<evidence type="ECO:0000313" key="2">
    <source>
        <dbReference type="EMBL" id="KAK1302571.1"/>
    </source>
</evidence>
<sequence length="105" mass="10771">MALGNVNPGMVGLGGLSNVMGMGGARGPGPTAMSSSVGPIGGMGQNQMSMANLRSRPLMPAQAATMAAKLRMGNRAAAMFTDEPQCGCTTPYKPAVELPDTWLDW</sequence>
<keyword evidence="3" id="KW-1185">Reference proteome</keyword>
<accession>A0AAV9DLL2</accession>
<comment type="caution">
    <text evidence="2">The sequence shown here is derived from an EMBL/GenBank/DDBJ whole genome shotgun (WGS) entry which is preliminary data.</text>
</comment>
<organism evidence="2 3">
    <name type="scientific">Acorus calamus</name>
    <name type="common">Sweet flag</name>
    <dbReference type="NCBI Taxonomy" id="4465"/>
    <lineage>
        <taxon>Eukaryota</taxon>
        <taxon>Viridiplantae</taxon>
        <taxon>Streptophyta</taxon>
        <taxon>Embryophyta</taxon>
        <taxon>Tracheophyta</taxon>
        <taxon>Spermatophyta</taxon>
        <taxon>Magnoliopsida</taxon>
        <taxon>Liliopsida</taxon>
        <taxon>Acoraceae</taxon>
        <taxon>Acorus</taxon>
    </lineage>
</organism>
<protein>
    <submittedName>
        <fullName evidence="2">Uncharacterized protein</fullName>
    </submittedName>
</protein>
<reference evidence="2" key="2">
    <citation type="submission" date="2023-06" db="EMBL/GenBank/DDBJ databases">
        <authorList>
            <person name="Ma L."/>
            <person name="Liu K.-W."/>
            <person name="Li Z."/>
            <person name="Hsiao Y.-Y."/>
            <person name="Qi Y."/>
            <person name="Fu T."/>
            <person name="Tang G."/>
            <person name="Zhang D."/>
            <person name="Sun W.-H."/>
            <person name="Liu D.-K."/>
            <person name="Li Y."/>
            <person name="Chen G.-Z."/>
            <person name="Liu X.-D."/>
            <person name="Liao X.-Y."/>
            <person name="Jiang Y.-T."/>
            <person name="Yu X."/>
            <person name="Hao Y."/>
            <person name="Huang J."/>
            <person name="Zhao X.-W."/>
            <person name="Ke S."/>
            <person name="Chen Y.-Y."/>
            <person name="Wu W.-L."/>
            <person name="Hsu J.-L."/>
            <person name="Lin Y.-F."/>
            <person name="Huang M.-D."/>
            <person name="Li C.-Y."/>
            <person name="Huang L."/>
            <person name="Wang Z.-W."/>
            <person name="Zhao X."/>
            <person name="Zhong W.-Y."/>
            <person name="Peng D.-H."/>
            <person name="Ahmad S."/>
            <person name="Lan S."/>
            <person name="Zhang J.-S."/>
            <person name="Tsai W.-C."/>
            <person name="Van De Peer Y."/>
            <person name="Liu Z.-J."/>
        </authorList>
    </citation>
    <scope>NUCLEOTIDE SEQUENCE</scope>
    <source>
        <strain evidence="2">CP</strain>
        <tissue evidence="2">Leaves</tissue>
    </source>
</reference>
<name>A0AAV9DLL2_ACOCL</name>
<dbReference type="AlphaFoldDB" id="A0AAV9DLL2"/>
<feature type="region of interest" description="Disordered" evidence="1">
    <location>
        <begin position="27"/>
        <end position="47"/>
    </location>
</feature>
<dbReference type="Proteomes" id="UP001180020">
    <property type="component" value="Unassembled WGS sequence"/>
</dbReference>
<evidence type="ECO:0000256" key="1">
    <source>
        <dbReference type="SAM" id="MobiDB-lite"/>
    </source>
</evidence>
<dbReference type="EMBL" id="JAUJYO010000012">
    <property type="protein sequence ID" value="KAK1302571.1"/>
    <property type="molecule type" value="Genomic_DNA"/>
</dbReference>
<proteinExistence type="predicted"/>